<dbReference type="Gene3D" id="3.40.50.1700">
    <property type="entry name" value="Glycoside hydrolase family 3 C-terminal domain"/>
    <property type="match status" value="1"/>
</dbReference>
<feature type="domain" description="Fibronectin type III-like" evidence="3">
    <location>
        <begin position="697"/>
        <end position="766"/>
    </location>
</feature>
<dbReference type="InterPro" id="IPR013783">
    <property type="entry name" value="Ig-like_fold"/>
</dbReference>
<name>A0A852Y932_9MICO</name>
<dbReference type="PANTHER" id="PTHR30620">
    <property type="entry name" value="PERIPLASMIC BETA-GLUCOSIDASE-RELATED"/>
    <property type="match status" value="1"/>
</dbReference>
<dbReference type="InterPro" id="IPR051915">
    <property type="entry name" value="Cellulose_Degrad_GH3"/>
</dbReference>
<evidence type="ECO:0000313" key="4">
    <source>
        <dbReference type="EMBL" id="NYG98372.1"/>
    </source>
</evidence>
<evidence type="ECO:0000256" key="2">
    <source>
        <dbReference type="SAM" id="MobiDB-lite"/>
    </source>
</evidence>
<dbReference type="Pfam" id="PF01915">
    <property type="entry name" value="Glyco_hydro_3_C"/>
    <property type="match status" value="1"/>
</dbReference>
<evidence type="ECO:0000256" key="1">
    <source>
        <dbReference type="ARBA" id="ARBA00022801"/>
    </source>
</evidence>
<dbReference type="InterPro" id="IPR026891">
    <property type="entry name" value="Fn3-like"/>
</dbReference>
<feature type="region of interest" description="Disordered" evidence="2">
    <location>
        <begin position="618"/>
        <end position="637"/>
    </location>
</feature>
<dbReference type="Gene3D" id="3.20.20.300">
    <property type="entry name" value="Glycoside hydrolase, family 3, N-terminal domain"/>
    <property type="match status" value="1"/>
</dbReference>
<dbReference type="Gene3D" id="2.60.40.10">
    <property type="entry name" value="Immunoglobulins"/>
    <property type="match status" value="1"/>
</dbReference>
<dbReference type="InterPro" id="IPR001764">
    <property type="entry name" value="Glyco_hydro_3_N"/>
</dbReference>
<dbReference type="GO" id="GO:0008422">
    <property type="term" value="F:beta-glucosidase activity"/>
    <property type="evidence" value="ECO:0007669"/>
    <property type="project" value="UniProtKB-EC"/>
</dbReference>
<dbReference type="InterPro" id="IPR002772">
    <property type="entry name" value="Glyco_hydro_3_C"/>
</dbReference>
<evidence type="ECO:0000259" key="3">
    <source>
        <dbReference type="SMART" id="SM01217"/>
    </source>
</evidence>
<reference evidence="4 5" key="1">
    <citation type="submission" date="2020-07" db="EMBL/GenBank/DDBJ databases">
        <title>Sequencing the genomes of 1000 actinobacteria strains.</title>
        <authorList>
            <person name="Klenk H.-P."/>
        </authorList>
    </citation>
    <scope>NUCLEOTIDE SEQUENCE [LARGE SCALE GENOMIC DNA]</scope>
    <source>
        <strain evidence="4 5">DSM 23141</strain>
    </source>
</reference>
<dbReference type="Proteomes" id="UP000553888">
    <property type="component" value="Unassembled WGS sequence"/>
</dbReference>
<dbReference type="SUPFAM" id="SSF51445">
    <property type="entry name" value="(Trans)glycosidases"/>
    <property type="match status" value="1"/>
</dbReference>
<keyword evidence="1 4" id="KW-0378">Hydrolase</keyword>
<dbReference type="Pfam" id="PF14310">
    <property type="entry name" value="Fn3-like"/>
    <property type="match status" value="1"/>
</dbReference>
<dbReference type="AlphaFoldDB" id="A0A852Y932"/>
<evidence type="ECO:0000313" key="5">
    <source>
        <dbReference type="Proteomes" id="UP000553888"/>
    </source>
</evidence>
<dbReference type="Pfam" id="PF00933">
    <property type="entry name" value="Glyco_hydro_3"/>
    <property type="match status" value="1"/>
</dbReference>
<dbReference type="EMBL" id="JACBZY010000001">
    <property type="protein sequence ID" value="NYG98372.1"/>
    <property type="molecule type" value="Genomic_DNA"/>
</dbReference>
<dbReference type="InterPro" id="IPR036962">
    <property type="entry name" value="Glyco_hydro_3_N_sf"/>
</dbReference>
<keyword evidence="5" id="KW-1185">Reference proteome</keyword>
<keyword evidence="4" id="KW-0326">Glycosidase</keyword>
<dbReference type="EC" id="3.2.1.21" evidence="4"/>
<proteinExistence type="predicted"/>
<sequence length="798" mass="84388">MSETLRHLDARLPAEERARELLALMTVREKAFQLTSAAPWNFVHTDGARSATADDYVTRGYGFICNFGVDDPTAMATVVGRLQRIVVEETRLGIPLLVQAEALSGFLSGGHMVFPTPTGLAATWSPELVESMTDTIRTQMRRVGVRHALSPNLDVALDPRWGRVHETFGEDPYLVAAMGVGFVRGLQGPDRADGVIATGKHFIGYGEPQGGINLSAFEGGRRRIRDLYAFPFEAAIRTAGLASVMNSYSDVDGVPAGASREILTDLLRGELGFTGFVSADYGTIEQLVHRQKVARTAGDAGALALHAGLDTEFPVPFGYGDTLAAEVDAGRVDIADLDQAVTRILIAKFQLGLFENPYPAETIDVAAVAAEGAEVSRELARRSIVLLENDGILPVADDLSIAIVGPHADDVINQFATYSYPAFRDMMVHMSSGGMGNMIGVDPAMATWNAEAFATGGPEDYARDRLGARTLGEVLGERRDDVVVERGCSITGEMDDPTAFDRAVAAAAAADVVILALGGASLWFNGERTEGEGSDSADIALPAVQTRLADAVAALDTPRVTVLVQGRAYVLPASVLSSNALIVAPYGGPFGAAAVADVLLGDVNPSGRLPYSIPRVAGQTPVHHHQRTGTGRRNPLPPDVDRHYLDAAATPQYGFAAGGSYTEFTLGETVAGELMSTRGSVPVTTVVENTGSRAGAVVVQLYLSAPGVGVTRPAQQLAGFARVDLAAGERATVQIDLAADQLAYTGADGVLAVEPGEVDVWFALDSEEGPERQRVTVHGDRRPVSGAARRFLSRTSVS</sequence>
<protein>
    <submittedName>
        <fullName evidence="4">Beta-glucosidase</fullName>
        <ecNumber evidence="4">3.2.1.21</ecNumber>
    </submittedName>
</protein>
<gene>
    <name evidence="4" type="ORF">BJ979_000998</name>
</gene>
<comment type="caution">
    <text evidence="4">The sequence shown here is derived from an EMBL/GenBank/DDBJ whole genome shotgun (WGS) entry which is preliminary data.</text>
</comment>
<dbReference type="GO" id="GO:0009251">
    <property type="term" value="P:glucan catabolic process"/>
    <property type="evidence" value="ECO:0007669"/>
    <property type="project" value="TreeGrafter"/>
</dbReference>
<dbReference type="SUPFAM" id="SSF52279">
    <property type="entry name" value="Beta-D-glucan exohydrolase, C-terminal domain"/>
    <property type="match status" value="1"/>
</dbReference>
<dbReference type="RefSeq" id="WP_246286695.1">
    <property type="nucleotide sequence ID" value="NZ_JACBZY010000001.1"/>
</dbReference>
<dbReference type="InterPro" id="IPR017853">
    <property type="entry name" value="GH"/>
</dbReference>
<dbReference type="PANTHER" id="PTHR30620:SF123">
    <property type="entry name" value="BETA-XYLOSIDASE"/>
    <property type="match status" value="1"/>
</dbReference>
<organism evidence="4 5">
    <name type="scientific">Schumannella luteola</name>
    <dbReference type="NCBI Taxonomy" id="472059"/>
    <lineage>
        <taxon>Bacteria</taxon>
        <taxon>Bacillati</taxon>
        <taxon>Actinomycetota</taxon>
        <taxon>Actinomycetes</taxon>
        <taxon>Micrococcales</taxon>
        <taxon>Microbacteriaceae</taxon>
        <taxon>Schumannella</taxon>
    </lineage>
</organism>
<accession>A0A852Y932</accession>
<dbReference type="PRINTS" id="PR00133">
    <property type="entry name" value="GLHYDRLASE3"/>
</dbReference>
<dbReference type="InterPro" id="IPR036881">
    <property type="entry name" value="Glyco_hydro_3_C_sf"/>
</dbReference>
<dbReference type="SMART" id="SM01217">
    <property type="entry name" value="Fn3_like"/>
    <property type="match status" value="1"/>
</dbReference>